<dbReference type="STRING" id="561176.SAMN04488561_6394"/>
<dbReference type="OrthoDB" id="3493814at2"/>
<accession>A0A1H5PX11</accession>
<proteinExistence type="predicted"/>
<organism evidence="1 2">
    <name type="scientific">Jiangella alba</name>
    <dbReference type="NCBI Taxonomy" id="561176"/>
    <lineage>
        <taxon>Bacteria</taxon>
        <taxon>Bacillati</taxon>
        <taxon>Actinomycetota</taxon>
        <taxon>Actinomycetes</taxon>
        <taxon>Jiangellales</taxon>
        <taxon>Jiangellaceae</taxon>
        <taxon>Jiangella</taxon>
    </lineage>
</organism>
<evidence type="ECO:0000313" key="2">
    <source>
        <dbReference type="Proteomes" id="UP000181980"/>
    </source>
</evidence>
<dbReference type="AlphaFoldDB" id="A0A1H5PX11"/>
<name>A0A1H5PX11_9ACTN</name>
<sequence length="685" mass="73810">MAKSQIIVEEFRNVVTGIENGKERLSDAKLGLTNALSKYEIDHELGSQVQNAIDWADTEIPGLRRRLSLAESLENSNPEWPAGTVEIDESKISQVSPEEAKQNGEEAAQALLDSPGEITPELAAEIEANMNDPYFAAGFANSASPEQLAAALSTIDAFVEGTYLPQDLRDRMVTAIGTTMGTATRNTGDLAMPQDYADQWSEAITAKSQMEGGDAPQNQAQYLALLMSQGVYSRPFLNEVGDDLYEYEAEGENGAVWGPKSANMNEVMDTNGQPVVDVMATFMVSLSNNPLAAQDFFTQGGTEEMEINGQKVDVNSRLQYLTQERHWDSFADPTNGGNLGLALEAATTTYRDAEETGADSAVIASQTIALLGEETRTNDGWKMYHGMRGSIANILGAYGPDVMRIAMNGDRDTNFSEWVTDPETQHYGDNAPYGAAFDPALVTELLNTYGEDGNEDHLNTVLTGIAAASQMRFGDALQDALGDQTPPPSPVAMLQGNEVPELNGAIQESATAVGWVLNAAYNGALSEEEAEAKAAEIRSQIFGAVTSLPGVGPATEGWKFVYDQATSLMGDQIGKTDATASGDFGTLSATERENLEQMVLNQMLANGYFDEQYITEANGGPDGTRYAGPPPEALVPDSDPPQFDFDSDAYQEWKREKPPLSQFLESNLFGPYERALEDGFPLGGG</sequence>
<dbReference type="Proteomes" id="UP000181980">
    <property type="component" value="Unassembled WGS sequence"/>
</dbReference>
<dbReference type="RefSeq" id="WP_069112114.1">
    <property type="nucleotide sequence ID" value="NZ_FNUC01000004.1"/>
</dbReference>
<keyword evidence="2" id="KW-1185">Reference proteome</keyword>
<reference evidence="2" key="1">
    <citation type="submission" date="2016-10" db="EMBL/GenBank/DDBJ databases">
        <authorList>
            <person name="Varghese N."/>
            <person name="Submissions S."/>
        </authorList>
    </citation>
    <scope>NUCLEOTIDE SEQUENCE [LARGE SCALE GENOMIC DNA]</scope>
    <source>
        <strain evidence="2">DSM 45237</strain>
    </source>
</reference>
<protein>
    <submittedName>
        <fullName evidence="1">Uncharacterized protein</fullName>
    </submittedName>
</protein>
<dbReference type="EMBL" id="FNUC01000004">
    <property type="protein sequence ID" value="SEF18336.1"/>
    <property type="molecule type" value="Genomic_DNA"/>
</dbReference>
<gene>
    <name evidence="1" type="ORF">SAMN04488561_6394</name>
</gene>
<evidence type="ECO:0000313" key="1">
    <source>
        <dbReference type="EMBL" id="SEF18336.1"/>
    </source>
</evidence>